<evidence type="ECO:0000313" key="3">
    <source>
        <dbReference type="Proteomes" id="UP001154282"/>
    </source>
</evidence>
<proteinExistence type="predicted"/>
<keyword evidence="3" id="KW-1185">Reference proteome</keyword>
<name>A0AAV0R733_9ROSI</name>
<evidence type="ECO:0000313" key="2">
    <source>
        <dbReference type="EMBL" id="CAI0552384.1"/>
    </source>
</evidence>
<evidence type="ECO:0000256" key="1">
    <source>
        <dbReference type="SAM" id="Phobius"/>
    </source>
</evidence>
<keyword evidence="1" id="KW-1133">Transmembrane helix</keyword>
<gene>
    <name evidence="2" type="ORF">LITE_LOCUS46400</name>
</gene>
<dbReference type="AlphaFoldDB" id="A0AAV0R733"/>
<reference evidence="2" key="1">
    <citation type="submission" date="2022-08" db="EMBL/GenBank/DDBJ databases">
        <authorList>
            <person name="Gutierrez-Valencia J."/>
        </authorList>
    </citation>
    <scope>NUCLEOTIDE SEQUENCE</scope>
</reference>
<keyword evidence="1" id="KW-0472">Membrane</keyword>
<dbReference type="Proteomes" id="UP001154282">
    <property type="component" value="Unassembled WGS sequence"/>
</dbReference>
<feature type="transmembrane region" description="Helical" evidence="1">
    <location>
        <begin position="112"/>
        <end position="133"/>
    </location>
</feature>
<dbReference type="EMBL" id="CAMGYJ010000010">
    <property type="protein sequence ID" value="CAI0552384.1"/>
    <property type="molecule type" value="Genomic_DNA"/>
</dbReference>
<protein>
    <submittedName>
        <fullName evidence="2">Uncharacterized protein</fullName>
    </submittedName>
</protein>
<keyword evidence="1" id="KW-0812">Transmembrane</keyword>
<organism evidence="2 3">
    <name type="scientific">Linum tenue</name>
    <dbReference type="NCBI Taxonomy" id="586396"/>
    <lineage>
        <taxon>Eukaryota</taxon>
        <taxon>Viridiplantae</taxon>
        <taxon>Streptophyta</taxon>
        <taxon>Embryophyta</taxon>
        <taxon>Tracheophyta</taxon>
        <taxon>Spermatophyta</taxon>
        <taxon>Magnoliopsida</taxon>
        <taxon>eudicotyledons</taxon>
        <taxon>Gunneridae</taxon>
        <taxon>Pentapetalae</taxon>
        <taxon>rosids</taxon>
        <taxon>fabids</taxon>
        <taxon>Malpighiales</taxon>
        <taxon>Linaceae</taxon>
        <taxon>Linum</taxon>
    </lineage>
</organism>
<comment type="caution">
    <text evidence="2">The sequence shown here is derived from an EMBL/GenBank/DDBJ whole genome shotgun (WGS) entry which is preliminary data.</text>
</comment>
<sequence>MDWAGNSFRTKFSRYWSGSPFDSAHDTNCRQPTTLLTSRLHLNRQTQLAGEVGANQKPKAARFLPAEIVALWGEKRRSSVKKLRRLRVLISLDFQLLLPPISFMETALDCSPAWWCPTMHCWFGLLIFVHLWFA</sequence>
<accession>A0AAV0R733</accession>